<name>A0A7S1EB50_HEMAN</name>
<sequence>MRGRFDESGYPVQSEGADRIAYDAEVTPQAKPWMLFQGLTALYVYKRAPRARAALCNSLVAMHNKGYDLEAYLPQLCDLSLREPPSDPSLKKALLTVSSECPTFAFSVWYFLQSVQDECPAQTKPFLYLLEACIFGPPPPPPPPPRRRRPSPGAPLEESRAWTGSPPLVGTGRAVSQS</sequence>
<accession>A0A7S1EB50</accession>
<organism evidence="2">
    <name type="scientific">Hemiselmis andersenii</name>
    <name type="common">Cryptophyte alga</name>
    <dbReference type="NCBI Taxonomy" id="464988"/>
    <lineage>
        <taxon>Eukaryota</taxon>
        <taxon>Cryptophyceae</taxon>
        <taxon>Cryptomonadales</taxon>
        <taxon>Hemiselmidaceae</taxon>
        <taxon>Hemiselmis</taxon>
    </lineage>
</organism>
<protein>
    <submittedName>
        <fullName evidence="2">Uncharacterized protein</fullName>
    </submittedName>
</protein>
<dbReference type="AlphaFoldDB" id="A0A7S1EB50"/>
<reference evidence="2" key="1">
    <citation type="submission" date="2021-01" db="EMBL/GenBank/DDBJ databases">
        <authorList>
            <person name="Corre E."/>
            <person name="Pelletier E."/>
            <person name="Niang G."/>
            <person name="Scheremetjew M."/>
            <person name="Finn R."/>
            <person name="Kale V."/>
            <person name="Holt S."/>
            <person name="Cochrane G."/>
            <person name="Meng A."/>
            <person name="Brown T."/>
            <person name="Cohen L."/>
        </authorList>
    </citation>
    <scope>NUCLEOTIDE SEQUENCE</scope>
    <source>
        <strain evidence="2">CCMP644</strain>
    </source>
</reference>
<feature type="region of interest" description="Disordered" evidence="1">
    <location>
        <begin position="138"/>
        <end position="178"/>
    </location>
</feature>
<evidence type="ECO:0000313" key="2">
    <source>
        <dbReference type="EMBL" id="CAD8970256.1"/>
    </source>
</evidence>
<dbReference type="EMBL" id="HBFX01035280">
    <property type="protein sequence ID" value="CAD8970256.1"/>
    <property type="molecule type" value="Transcribed_RNA"/>
</dbReference>
<proteinExistence type="predicted"/>
<gene>
    <name evidence="2" type="ORF">HAND00432_LOCUS21255</name>
</gene>
<evidence type="ECO:0000256" key="1">
    <source>
        <dbReference type="SAM" id="MobiDB-lite"/>
    </source>
</evidence>